<name>A0A813ZTJ2_9BILA</name>
<protein>
    <recommendedName>
        <fullName evidence="2">F-box domain-containing protein</fullName>
    </recommendedName>
</protein>
<dbReference type="EMBL" id="CAJNOC010001971">
    <property type="protein sequence ID" value="CAF0904247.1"/>
    <property type="molecule type" value="Genomic_DNA"/>
</dbReference>
<dbReference type="AlphaFoldDB" id="A0A813ZTJ2"/>
<dbReference type="Gene3D" id="3.80.10.10">
    <property type="entry name" value="Ribonuclease Inhibitor"/>
    <property type="match status" value="1"/>
</dbReference>
<comment type="caution">
    <text evidence="3">The sequence shown here is derived from an EMBL/GenBank/DDBJ whole genome shotgun (WGS) entry which is preliminary data.</text>
</comment>
<dbReference type="SUPFAM" id="SSF52047">
    <property type="entry name" value="RNI-like"/>
    <property type="match status" value="1"/>
</dbReference>
<dbReference type="OrthoDB" id="2095648at2759"/>
<dbReference type="Proteomes" id="UP000663879">
    <property type="component" value="Unassembled WGS sequence"/>
</dbReference>
<dbReference type="GO" id="GO:0031146">
    <property type="term" value="P:SCF-dependent proteasomal ubiquitin-dependent protein catabolic process"/>
    <property type="evidence" value="ECO:0007669"/>
    <property type="project" value="TreeGrafter"/>
</dbReference>
<dbReference type="InterPro" id="IPR006553">
    <property type="entry name" value="Leu-rich_rpt_Cys-con_subtyp"/>
</dbReference>
<dbReference type="SMART" id="SM00367">
    <property type="entry name" value="LRR_CC"/>
    <property type="match status" value="5"/>
</dbReference>
<sequence>MENLKLLRNAKLKSRQLELKKKIQQESTSSRLNSNLFDSNSNYLECLENNSSQEDFFSKLSDEIILKIFNFIPRKTLLKYAIVCKRWHQLMSDEFLWISFDLSYRINHAETVMKLLNLGVKMLALGHSDIRKSTKKYVTQNDENLRNLNAQFNKYLFNSLKIEFLDLTNALIDTDSLNSLLKHCKSLLKLSLESLEINNETFLSLSKNKRLETLNLTSCRGFTVEGVIILLESFKNLVSLNMAWTDLDRESVYIICKHLPSSIKKLSLAGCKTTLLDSDIQNLVISCPNIVDLDLSDAQSLTNLSIETISNGFRNLEYVAFSRCYSIIPSSYFMLAKLRNLFAIDLFNILKANSIQTLKNYIPTLRFVNRYPFCFIARPRIGNMRKSLWGYKISQNLSK</sequence>
<proteinExistence type="predicted"/>
<accession>A0A813ZTJ2</accession>
<dbReference type="PANTHER" id="PTHR13318">
    <property type="entry name" value="PARTNER OF PAIRED, ISOFORM B-RELATED"/>
    <property type="match status" value="1"/>
</dbReference>
<organism evidence="3 4">
    <name type="scientific">Brachionus calyciflorus</name>
    <dbReference type="NCBI Taxonomy" id="104777"/>
    <lineage>
        <taxon>Eukaryota</taxon>
        <taxon>Metazoa</taxon>
        <taxon>Spiralia</taxon>
        <taxon>Gnathifera</taxon>
        <taxon>Rotifera</taxon>
        <taxon>Eurotatoria</taxon>
        <taxon>Monogononta</taxon>
        <taxon>Pseudotrocha</taxon>
        <taxon>Ploima</taxon>
        <taxon>Brachionidae</taxon>
        <taxon>Brachionus</taxon>
    </lineage>
</organism>
<feature type="domain" description="F-box" evidence="2">
    <location>
        <begin position="54"/>
        <end position="100"/>
    </location>
</feature>
<gene>
    <name evidence="3" type="ORF">OXX778_LOCUS11561</name>
</gene>
<dbReference type="InterPro" id="IPR032675">
    <property type="entry name" value="LRR_dom_sf"/>
</dbReference>
<keyword evidence="1" id="KW-0833">Ubl conjugation pathway</keyword>
<dbReference type="PROSITE" id="PS50181">
    <property type="entry name" value="FBOX"/>
    <property type="match status" value="1"/>
</dbReference>
<dbReference type="Pfam" id="PF12937">
    <property type="entry name" value="F-box-like"/>
    <property type="match status" value="1"/>
</dbReference>
<dbReference type="InterPro" id="IPR001810">
    <property type="entry name" value="F-box_dom"/>
</dbReference>
<dbReference type="InterPro" id="IPR036047">
    <property type="entry name" value="F-box-like_dom_sf"/>
</dbReference>
<evidence type="ECO:0000313" key="3">
    <source>
        <dbReference type="EMBL" id="CAF0904247.1"/>
    </source>
</evidence>
<dbReference type="SUPFAM" id="SSF81383">
    <property type="entry name" value="F-box domain"/>
    <property type="match status" value="1"/>
</dbReference>
<keyword evidence="4" id="KW-1185">Reference proteome</keyword>
<evidence type="ECO:0000259" key="2">
    <source>
        <dbReference type="PROSITE" id="PS50181"/>
    </source>
</evidence>
<reference evidence="3" key="1">
    <citation type="submission" date="2021-02" db="EMBL/GenBank/DDBJ databases">
        <authorList>
            <person name="Nowell W R."/>
        </authorList>
    </citation>
    <scope>NUCLEOTIDE SEQUENCE</scope>
    <source>
        <strain evidence="3">Ploen Becks lab</strain>
    </source>
</reference>
<evidence type="ECO:0000313" key="4">
    <source>
        <dbReference type="Proteomes" id="UP000663879"/>
    </source>
</evidence>
<evidence type="ECO:0000256" key="1">
    <source>
        <dbReference type="ARBA" id="ARBA00022786"/>
    </source>
</evidence>
<dbReference type="SMART" id="SM00256">
    <property type="entry name" value="FBOX"/>
    <property type="match status" value="1"/>
</dbReference>
<dbReference type="GO" id="GO:0019005">
    <property type="term" value="C:SCF ubiquitin ligase complex"/>
    <property type="evidence" value="ECO:0007669"/>
    <property type="project" value="TreeGrafter"/>
</dbReference>